<dbReference type="AlphaFoldDB" id="A0A8K0JQA1"/>
<dbReference type="PANTHER" id="PTHR38703:SF1">
    <property type="entry name" value="ALLERGEN"/>
    <property type="match status" value="1"/>
</dbReference>
<evidence type="ECO:0000313" key="3">
    <source>
        <dbReference type="Proteomes" id="UP000812966"/>
    </source>
</evidence>
<gene>
    <name evidence="2" type="ORF">FFLO_03835</name>
</gene>
<proteinExistence type="predicted"/>
<dbReference type="PANTHER" id="PTHR38703">
    <property type="entry name" value="CHROMOSOME 8, WHOLE GENOME SHOTGUN SEQUENCE"/>
    <property type="match status" value="1"/>
</dbReference>
<keyword evidence="3" id="KW-1185">Reference proteome</keyword>
<dbReference type="EMBL" id="JABELV010000074">
    <property type="protein sequence ID" value="KAG7532093.1"/>
    <property type="molecule type" value="Genomic_DNA"/>
</dbReference>
<name>A0A8K0JQA1_9TREE</name>
<evidence type="ECO:0000313" key="2">
    <source>
        <dbReference type="EMBL" id="KAG7532093.1"/>
    </source>
</evidence>
<organism evidence="2 3">
    <name type="scientific">Filobasidium floriforme</name>
    <dbReference type="NCBI Taxonomy" id="5210"/>
    <lineage>
        <taxon>Eukaryota</taxon>
        <taxon>Fungi</taxon>
        <taxon>Dikarya</taxon>
        <taxon>Basidiomycota</taxon>
        <taxon>Agaricomycotina</taxon>
        <taxon>Tremellomycetes</taxon>
        <taxon>Filobasidiales</taxon>
        <taxon>Filobasidiaceae</taxon>
        <taxon>Filobasidium</taxon>
    </lineage>
</organism>
<feature type="compositionally biased region" description="Low complexity" evidence="1">
    <location>
        <begin position="238"/>
        <end position="250"/>
    </location>
</feature>
<protein>
    <recommendedName>
        <fullName evidence="4">Allergen</fullName>
    </recommendedName>
</protein>
<reference evidence="2" key="1">
    <citation type="submission" date="2020-04" db="EMBL/GenBank/DDBJ databases">
        <title>Analysis of mating type loci in Filobasidium floriforme.</title>
        <authorList>
            <person name="Nowrousian M."/>
        </authorList>
    </citation>
    <scope>NUCLEOTIDE SEQUENCE</scope>
    <source>
        <strain evidence="2">CBS 6242</strain>
    </source>
</reference>
<evidence type="ECO:0008006" key="4">
    <source>
        <dbReference type="Google" id="ProtNLM"/>
    </source>
</evidence>
<dbReference type="OrthoDB" id="2118965at2759"/>
<dbReference type="Proteomes" id="UP000812966">
    <property type="component" value="Unassembled WGS sequence"/>
</dbReference>
<comment type="caution">
    <text evidence="2">The sequence shown here is derived from an EMBL/GenBank/DDBJ whole genome shotgun (WGS) entry which is preliminary data.</text>
</comment>
<feature type="compositionally biased region" description="Basic and acidic residues" evidence="1">
    <location>
        <begin position="200"/>
        <end position="211"/>
    </location>
</feature>
<accession>A0A8K0JQA1</accession>
<sequence>MSANTNVNNTSSTGGVVDHVKTFLSGSNKADSTEVCTETAPAVVQEHVSRNETVEQIEAIDRERHIHHHQHRVQPIVDQQTLPTQHQYNVVPEVTRESKHDMLPEHREKLEQQRTLYRDTKEVGETQRTLATAPAVAAEHVHHHVHETIQPVINRETVQNTHVHTTIPIHEKIHDAPIVHEHTVLPTVSLAEFQAKVGGEHQHKDGDHTHAYYEGAPRVGADGSKLSGDHHHSHHGAEAAVAGAAAKKAL</sequence>
<evidence type="ECO:0000256" key="1">
    <source>
        <dbReference type="SAM" id="MobiDB-lite"/>
    </source>
</evidence>
<feature type="region of interest" description="Disordered" evidence="1">
    <location>
        <begin position="200"/>
        <end position="250"/>
    </location>
</feature>